<evidence type="ECO:0000313" key="6">
    <source>
        <dbReference type="Proteomes" id="UP000823963"/>
    </source>
</evidence>
<dbReference type="InterPro" id="IPR026870">
    <property type="entry name" value="Zinc_ribbon_dom"/>
</dbReference>
<evidence type="ECO:0000259" key="3">
    <source>
        <dbReference type="Pfam" id="PF13240"/>
    </source>
</evidence>
<dbReference type="Proteomes" id="UP000823963">
    <property type="component" value="Unassembled WGS sequence"/>
</dbReference>
<feature type="domain" description="DUF4767" evidence="4">
    <location>
        <begin position="113"/>
        <end position="247"/>
    </location>
</feature>
<sequence>MKKCPNCGFDNQESDRFCKQCGAPLEQKQYRRTGNGEEPVSNQNPKPSNHKPLIIILVIVIAVLLFALAFILGKNVMTHSNQNNTPKTEKTASSAKSAVSESATSSESSSTATLWNNNKASQLADFMQTWGNKMDQQYEDCGINSDNDVNFYGYHFPSDFNTIEYKVDDQPVTVQWSQDGSGSADYNVVAIYSDANNSKAMDAHLYLFTIHNGQPVVLITQQTNGGGGLHFKETANQDLRNGFASIVNN</sequence>
<evidence type="ECO:0000256" key="1">
    <source>
        <dbReference type="SAM" id="MobiDB-lite"/>
    </source>
</evidence>
<reference evidence="5" key="1">
    <citation type="journal article" date="2021" name="PeerJ">
        <title>Extensive microbial diversity within the chicken gut microbiome revealed by metagenomics and culture.</title>
        <authorList>
            <person name="Gilroy R."/>
            <person name="Ravi A."/>
            <person name="Getino M."/>
            <person name="Pursley I."/>
            <person name="Horton D.L."/>
            <person name="Alikhan N.F."/>
            <person name="Baker D."/>
            <person name="Gharbi K."/>
            <person name="Hall N."/>
            <person name="Watson M."/>
            <person name="Adriaenssens E.M."/>
            <person name="Foster-Nyarko E."/>
            <person name="Jarju S."/>
            <person name="Secka A."/>
            <person name="Antonio M."/>
            <person name="Oren A."/>
            <person name="Chaudhuri R.R."/>
            <person name="La Ragione R."/>
            <person name="Hildebrand F."/>
            <person name="Pallen M.J."/>
        </authorList>
    </citation>
    <scope>NUCLEOTIDE SEQUENCE</scope>
    <source>
        <strain evidence="5">6627</strain>
    </source>
</reference>
<keyword evidence="2" id="KW-1133">Transmembrane helix</keyword>
<protein>
    <submittedName>
        <fullName evidence="5">DUF4767 domain-containing protein</fullName>
    </submittedName>
</protein>
<feature type="region of interest" description="Disordered" evidence="1">
    <location>
        <begin position="79"/>
        <end position="112"/>
    </location>
</feature>
<dbReference type="PANTHER" id="PTHR40038:SF1">
    <property type="entry name" value="MEMBRANE-ASSOCIATED PROTEIN TCAA"/>
    <property type="match status" value="1"/>
</dbReference>
<gene>
    <name evidence="5" type="ORF">H9861_02680</name>
</gene>
<feature type="domain" description="Zinc-ribbon" evidence="3">
    <location>
        <begin position="3"/>
        <end position="25"/>
    </location>
</feature>
<feature type="compositionally biased region" description="Low complexity" evidence="1">
    <location>
        <begin position="91"/>
        <end position="112"/>
    </location>
</feature>
<proteinExistence type="predicted"/>
<evidence type="ECO:0000256" key="2">
    <source>
        <dbReference type="SAM" id="Phobius"/>
    </source>
</evidence>
<dbReference type="InterPro" id="IPR031927">
    <property type="entry name" value="DUF4767"/>
</dbReference>
<accession>A0A9D1UWB1</accession>
<dbReference type="Pfam" id="PF13240">
    <property type="entry name" value="Zn_Ribbon_1"/>
    <property type="match status" value="1"/>
</dbReference>
<organism evidence="5 6">
    <name type="scientific">Candidatus Ligilactobacillus excrementigallinarum</name>
    <dbReference type="NCBI Taxonomy" id="2838641"/>
    <lineage>
        <taxon>Bacteria</taxon>
        <taxon>Bacillati</taxon>
        <taxon>Bacillota</taxon>
        <taxon>Bacilli</taxon>
        <taxon>Lactobacillales</taxon>
        <taxon>Lactobacillaceae</taxon>
        <taxon>Ligilactobacillus</taxon>
    </lineage>
</organism>
<keyword evidence="2" id="KW-0472">Membrane</keyword>
<dbReference type="AlphaFoldDB" id="A0A9D1UWB1"/>
<dbReference type="Pfam" id="PF15983">
    <property type="entry name" value="DUF4767"/>
    <property type="match status" value="1"/>
</dbReference>
<evidence type="ECO:0000259" key="4">
    <source>
        <dbReference type="Pfam" id="PF15983"/>
    </source>
</evidence>
<comment type="caution">
    <text evidence="5">The sequence shown here is derived from an EMBL/GenBank/DDBJ whole genome shotgun (WGS) entry which is preliminary data.</text>
</comment>
<name>A0A9D1UWB1_9LACO</name>
<dbReference type="PANTHER" id="PTHR40038">
    <property type="entry name" value="MEMBRANE-ASSOCIATED PROTEIN TCAA"/>
    <property type="match status" value="1"/>
</dbReference>
<keyword evidence="2" id="KW-0812">Transmembrane</keyword>
<dbReference type="EMBL" id="DXFP01000021">
    <property type="protein sequence ID" value="HIX01640.1"/>
    <property type="molecule type" value="Genomic_DNA"/>
</dbReference>
<evidence type="ECO:0000313" key="5">
    <source>
        <dbReference type="EMBL" id="HIX01640.1"/>
    </source>
</evidence>
<reference evidence="5" key="2">
    <citation type="submission" date="2021-04" db="EMBL/GenBank/DDBJ databases">
        <authorList>
            <person name="Gilroy R."/>
        </authorList>
    </citation>
    <scope>NUCLEOTIDE SEQUENCE</scope>
    <source>
        <strain evidence="5">6627</strain>
    </source>
</reference>
<feature type="transmembrane region" description="Helical" evidence="2">
    <location>
        <begin position="53"/>
        <end position="72"/>
    </location>
</feature>